<dbReference type="InterPro" id="IPR003675">
    <property type="entry name" value="Rce1/LyrA-like_dom"/>
</dbReference>
<evidence type="ECO:0000259" key="3">
    <source>
        <dbReference type="Pfam" id="PF02517"/>
    </source>
</evidence>
<name>A0ABW1TKJ2_9LACO</name>
<protein>
    <submittedName>
        <fullName evidence="4">CPBP family intramembrane glutamic endopeptidase</fullName>
        <ecNumber evidence="4">3.4.-.-</ecNumber>
    </submittedName>
</protein>
<keyword evidence="2" id="KW-1133">Transmembrane helix</keyword>
<keyword evidence="2" id="KW-0472">Membrane</keyword>
<keyword evidence="2" id="KW-0812">Transmembrane</keyword>
<feature type="transmembrane region" description="Helical" evidence="2">
    <location>
        <begin position="196"/>
        <end position="213"/>
    </location>
</feature>
<proteinExistence type="inferred from homology"/>
<feature type="domain" description="CAAX prenyl protease 2/Lysostaphin resistance protein A-like" evidence="3">
    <location>
        <begin position="136"/>
        <end position="229"/>
    </location>
</feature>
<dbReference type="PANTHER" id="PTHR36435">
    <property type="entry name" value="SLR1288 PROTEIN"/>
    <property type="match status" value="1"/>
</dbReference>
<dbReference type="Pfam" id="PF02517">
    <property type="entry name" value="Rce1-like"/>
    <property type="match status" value="1"/>
</dbReference>
<dbReference type="Proteomes" id="UP001596191">
    <property type="component" value="Unassembled WGS sequence"/>
</dbReference>
<evidence type="ECO:0000256" key="1">
    <source>
        <dbReference type="ARBA" id="ARBA00009067"/>
    </source>
</evidence>
<feature type="transmembrane region" description="Helical" evidence="2">
    <location>
        <begin position="21"/>
        <end position="38"/>
    </location>
</feature>
<evidence type="ECO:0000313" key="5">
    <source>
        <dbReference type="Proteomes" id="UP001596191"/>
    </source>
</evidence>
<comment type="caution">
    <text evidence="4">The sequence shown here is derived from an EMBL/GenBank/DDBJ whole genome shotgun (WGS) entry which is preliminary data.</text>
</comment>
<evidence type="ECO:0000313" key="4">
    <source>
        <dbReference type="EMBL" id="MFC6274378.1"/>
    </source>
</evidence>
<gene>
    <name evidence="4" type="ORF">ACFQET_02490</name>
</gene>
<dbReference type="InterPro" id="IPR052710">
    <property type="entry name" value="CAAX_protease"/>
</dbReference>
<feature type="transmembrane region" description="Helical" evidence="2">
    <location>
        <begin position="171"/>
        <end position="190"/>
    </location>
</feature>
<dbReference type="EMBL" id="JBHSSJ010000002">
    <property type="protein sequence ID" value="MFC6274378.1"/>
    <property type="molecule type" value="Genomic_DNA"/>
</dbReference>
<dbReference type="PANTHER" id="PTHR36435:SF1">
    <property type="entry name" value="CAAX AMINO TERMINAL PROTEASE FAMILY PROTEIN"/>
    <property type="match status" value="1"/>
</dbReference>
<accession>A0ABW1TKJ2</accession>
<dbReference type="GO" id="GO:0016787">
    <property type="term" value="F:hydrolase activity"/>
    <property type="evidence" value="ECO:0007669"/>
    <property type="project" value="UniProtKB-KW"/>
</dbReference>
<feature type="transmembrane region" description="Helical" evidence="2">
    <location>
        <begin position="94"/>
        <end position="115"/>
    </location>
</feature>
<evidence type="ECO:0000256" key="2">
    <source>
        <dbReference type="SAM" id="Phobius"/>
    </source>
</evidence>
<feature type="transmembrane region" description="Helical" evidence="2">
    <location>
        <begin position="141"/>
        <end position="164"/>
    </location>
</feature>
<organism evidence="4 5">
    <name type="scientific">Levilactobacillus tangyuanensis</name>
    <dbReference type="NCBI Taxonomy" id="2486021"/>
    <lineage>
        <taxon>Bacteria</taxon>
        <taxon>Bacillati</taxon>
        <taxon>Bacillota</taxon>
        <taxon>Bacilli</taxon>
        <taxon>Lactobacillales</taxon>
        <taxon>Lactobacillaceae</taxon>
        <taxon>Levilactobacillus</taxon>
    </lineage>
</organism>
<comment type="similarity">
    <text evidence="1">Belongs to the UPF0177 family.</text>
</comment>
<keyword evidence="4" id="KW-0378">Hydrolase</keyword>
<reference evidence="5" key="1">
    <citation type="journal article" date="2019" name="Int. J. Syst. Evol. Microbiol.">
        <title>The Global Catalogue of Microorganisms (GCM) 10K type strain sequencing project: providing services to taxonomists for standard genome sequencing and annotation.</title>
        <authorList>
            <consortium name="The Broad Institute Genomics Platform"/>
            <consortium name="The Broad Institute Genome Sequencing Center for Infectious Disease"/>
            <person name="Wu L."/>
            <person name="Ma J."/>
        </authorList>
    </citation>
    <scope>NUCLEOTIDE SEQUENCE [LARGE SCALE GENOMIC DNA]</scope>
    <source>
        <strain evidence="5">CCM 8907</strain>
    </source>
</reference>
<dbReference type="RefSeq" id="WP_125639237.1">
    <property type="nucleotide sequence ID" value="NZ_JBHSSJ010000002.1"/>
</dbReference>
<feature type="transmembrane region" description="Helical" evidence="2">
    <location>
        <begin position="50"/>
        <end position="73"/>
    </location>
</feature>
<sequence>MSKFLTNGQRIMDWLVKCARWVGFLIFYLFDSFLLGLATDMVKHGQPGQVNQFIGLTLIVAALVLGVITWRYQRQLAANNPRHFGKQPLNAKRLWQLLGLFALMMAVQFTWNYLIHIHVLSSPVNQALIDKQVVQLPLWNLAYSILFAPVIEELIFRGIFLNYFFKKDTRLMNFLGVLISGTIFGALHVPSLSMTWLMYSTLGWILGFTYLHFRDIRYNMALHFLNNAMSLL</sequence>
<dbReference type="EC" id="3.4.-.-" evidence="4"/>
<keyword evidence="5" id="KW-1185">Reference proteome</keyword>